<evidence type="ECO:0000313" key="2">
    <source>
        <dbReference type="Proteomes" id="UP001386955"/>
    </source>
</evidence>
<proteinExistence type="predicted"/>
<organism evidence="1 2">
    <name type="scientific">Psophocarpus tetragonolobus</name>
    <name type="common">Winged bean</name>
    <name type="synonym">Dolichos tetragonolobus</name>
    <dbReference type="NCBI Taxonomy" id="3891"/>
    <lineage>
        <taxon>Eukaryota</taxon>
        <taxon>Viridiplantae</taxon>
        <taxon>Streptophyta</taxon>
        <taxon>Embryophyta</taxon>
        <taxon>Tracheophyta</taxon>
        <taxon>Spermatophyta</taxon>
        <taxon>Magnoliopsida</taxon>
        <taxon>eudicotyledons</taxon>
        <taxon>Gunneridae</taxon>
        <taxon>Pentapetalae</taxon>
        <taxon>rosids</taxon>
        <taxon>fabids</taxon>
        <taxon>Fabales</taxon>
        <taxon>Fabaceae</taxon>
        <taxon>Papilionoideae</taxon>
        <taxon>50 kb inversion clade</taxon>
        <taxon>NPAAA clade</taxon>
        <taxon>indigoferoid/millettioid clade</taxon>
        <taxon>Phaseoleae</taxon>
        <taxon>Psophocarpus</taxon>
    </lineage>
</organism>
<comment type="caution">
    <text evidence="1">The sequence shown here is derived from an EMBL/GenBank/DDBJ whole genome shotgun (WGS) entry which is preliminary data.</text>
</comment>
<name>A0AAN9XVQ9_PSOTE</name>
<sequence>MVIYLSIEFAHPKKGFIDVELLERLRNEQLRIEKKKVIFENDEGKEFDVIVFPTGYKSVVNRWLKDYKYAQNEDGMPKNNFPSH</sequence>
<dbReference type="Proteomes" id="UP001386955">
    <property type="component" value="Unassembled WGS sequence"/>
</dbReference>
<gene>
    <name evidence="1" type="ORF">VNO78_02569</name>
</gene>
<accession>A0AAN9XVQ9</accession>
<reference evidence="1 2" key="1">
    <citation type="submission" date="2024-01" db="EMBL/GenBank/DDBJ databases">
        <title>The genomes of 5 underutilized Papilionoideae crops provide insights into root nodulation and disease resistanc.</title>
        <authorList>
            <person name="Jiang F."/>
        </authorList>
    </citation>
    <scope>NUCLEOTIDE SEQUENCE [LARGE SCALE GENOMIC DNA]</scope>
    <source>
        <strain evidence="1">DUOXIRENSHENG_FW03</strain>
        <tissue evidence="1">Leaves</tissue>
    </source>
</reference>
<evidence type="ECO:0000313" key="1">
    <source>
        <dbReference type="EMBL" id="KAK7411137.1"/>
    </source>
</evidence>
<keyword evidence="2" id="KW-1185">Reference proteome</keyword>
<dbReference type="AlphaFoldDB" id="A0AAN9XVQ9"/>
<dbReference type="EMBL" id="JAYMYS010000001">
    <property type="protein sequence ID" value="KAK7411137.1"/>
    <property type="molecule type" value="Genomic_DNA"/>
</dbReference>
<protein>
    <submittedName>
        <fullName evidence="1">Uncharacterized protein</fullName>
    </submittedName>
</protein>